<dbReference type="Gene3D" id="3.20.20.70">
    <property type="entry name" value="Aldolase class I"/>
    <property type="match status" value="1"/>
</dbReference>
<evidence type="ECO:0008006" key="3">
    <source>
        <dbReference type="Google" id="ProtNLM"/>
    </source>
</evidence>
<dbReference type="AlphaFoldDB" id="S3ZNZ3"/>
<protein>
    <recommendedName>
        <fullName evidence="3">Anaerobic sulfatase-maturating enzyme</fullName>
    </recommendedName>
</protein>
<evidence type="ECO:0000313" key="1">
    <source>
        <dbReference type="EMBL" id="EPH45226.1"/>
    </source>
</evidence>
<organism evidence="1 2">
    <name type="scientific">Streptomyces aurantiacus JA 4570</name>
    <dbReference type="NCBI Taxonomy" id="1286094"/>
    <lineage>
        <taxon>Bacteria</taxon>
        <taxon>Bacillati</taxon>
        <taxon>Actinomycetota</taxon>
        <taxon>Actinomycetes</taxon>
        <taxon>Kitasatosporales</taxon>
        <taxon>Streptomycetaceae</taxon>
        <taxon>Streptomyces</taxon>
        <taxon>Streptomyces aurantiacus group</taxon>
    </lineage>
</organism>
<dbReference type="Proteomes" id="UP000014629">
    <property type="component" value="Unassembled WGS sequence"/>
</dbReference>
<dbReference type="InterPro" id="IPR013785">
    <property type="entry name" value="Aldolase_TIM"/>
</dbReference>
<name>S3ZNZ3_9ACTN</name>
<comment type="caution">
    <text evidence="1">The sequence shown here is derived from an EMBL/GenBank/DDBJ whole genome shotgun (WGS) entry which is preliminary data.</text>
</comment>
<accession>S3ZNZ3</accession>
<dbReference type="EMBL" id="AOPZ01000066">
    <property type="protein sequence ID" value="EPH45226.1"/>
    <property type="molecule type" value="Genomic_DNA"/>
</dbReference>
<reference evidence="1 2" key="1">
    <citation type="submission" date="2013-02" db="EMBL/GenBank/DDBJ databases">
        <title>Draft Genome Sequence of Streptomyces aurantiacus, Which Produces Setomimycin.</title>
        <authorList>
            <person name="Gruening B.A."/>
            <person name="Praeg A."/>
            <person name="Erxleben A."/>
            <person name="Guenther S."/>
            <person name="Mueller M."/>
        </authorList>
    </citation>
    <scope>NUCLEOTIDE SEQUENCE [LARGE SCALE GENOMIC DNA]</scope>
    <source>
        <strain evidence="1 2">JA 4570</strain>
    </source>
</reference>
<gene>
    <name evidence="1" type="ORF">STRAU_1702</name>
</gene>
<keyword evidence="2" id="KW-1185">Reference proteome</keyword>
<proteinExistence type="predicted"/>
<sequence length="268" mass="29296">MTWGVSFDGVGRQAKYRIGYDGKQTDEATLAGIRLLGSTGHSFGLICVVTSAHVGGGREFMETVRHFEGLASVKLLPCYDQDVSVRPRATASGKLMQLYAGDRDGRGDRPGWTISPADYAEFVEDAQDTWISSGAWRRFSLEPTASIASNLSGLEGTYTDYSLTKDGQVLTLYPGGRVAGHDRAHEFIVNETTTDRIGELLDAQLAQADADWAPFLEECRSCSVWAGCRGSELFMRKVMRDAGLSNEFCDARRTIVSSVEQLLSGSQR</sequence>
<evidence type="ECO:0000313" key="2">
    <source>
        <dbReference type="Proteomes" id="UP000014629"/>
    </source>
</evidence>